<name>A0AAU9IFY8_9CILI</name>
<gene>
    <name evidence="3" type="ORF">BSTOLATCC_MIC5503</name>
</gene>
<keyword evidence="1" id="KW-0175">Coiled coil</keyword>
<evidence type="ECO:0000256" key="1">
    <source>
        <dbReference type="SAM" id="Coils"/>
    </source>
</evidence>
<accession>A0AAU9IFY8</accession>
<keyword evidence="4" id="KW-1185">Reference proteome</keyword>
<comment type="caution">
    <text evidence="3">The sequence shown here is derived from an EMBL/GenBank/DDBJ whole genome shotgun (WGS) entry which is preliminary data.</text>
</comment>
<feature type="coiled-coil region" evidence="1">
    <location>
        <begin position="177"/>
        <end position="225"/>
    </location>
</feature>
<dbReference type="AlphaFoldDB" id="A0AAU9IFY8"/>
<dbReference type="EMBL" id="CAJZBQ010000005">
    <property type="protein sequence ID" value="CAG9312261.1"/>
    <property type="molecule type" value="Genomic_DNA"/>
</dbReference>
<evidence type="ECO:0000313" key="3">
    <source>
        <dbReference type="EMBL" id="CAG9312261.1"/>
    </source>
</evidence>
<protein>
    <submittedName>
        <fullName evidence="3">Uncharacterized protein</fullName>
    </submittedName>
</protein>
<reference evidence="3" key="1">
    <citation type="submission" date="2021-09" db="EMBL/GenBank/DDBJ databases">
        <authorList>
            <consortium name="AG Swart"/>
            <person name="Singh M."/>
            <person name="Singh A."/>
            <person name="Seah K."/>
            <person name="Emmerich C."/>
        </authorList>
    </citation>
    <scope>NUCLEOTIDE SEQUENCE</scope>
    <source>
        <strain evidence="3">ATCC30299</strain>
    </source>
</reference>
<proteinExistence type="predicted"/>
<feature type="compositionally biased region" description="Polar residues" evidence="2">
    <location>
        <begin position="23"/>
        <end position="35"/>
    </location>
</feature>
<sequence length="270" mass="31028">MNSENSFTAALQKHKKLSISQFDLASDSSSQTETEFPSYEDVEEFTDDSNKTTLKLQSIIGTIKSTFVKIGVFYKTPESYEMNEMINNLNDLVEILCSELSIRNTLKPNIIQESEIFYKDENFTDRFSEAGITVFKKKGSDLISKIFKMPEPGLFLTQNDCKDLSSVMIGAIRDSGSNALQAEIQRLQEKLIFYGNELKECKKLIRIKEDEIDSLKSQLYNEKENETSRYKTKRKAKEIQKDSMNFWFGRISMKSRGSLSTQSNYSITNM</sequence>
<evidence type="ECO:0000313" key="4">
    <source>
        <dbReference type="Proteomes" id="UP001162131"/>
    </source>
</evidence>
<organism evidence="3 4">
    <name type="scientific">Blepharisma stoltei</name>
    <dbReference type="NCBI Taxonomy" id="1481888"/>
    <lineage>
        <taxon>Eukaryota</taxon>
        <taxon>Sar</taxon>
        <taxon>Alveolata</taxon>
        <taxon>Ciliophora</taxon>
        <taxon>Postciliodesmatophora</taxon>
        <taxon>Heterotrichea</taxon>
        <taxon>Heterotrichida</taxon>
        <taxon>Blepharismidae</taxon>
        <taxon>Blepharisma</taxon>
    </lineage>
</organism>
<feature type="region of interest" description="Disordered" evidence="2">
    <location>
        <begin position="23"/>
        <end position="42"/>
    </location>
</feature>
<dbReference type="Proteomes" id="UP001162131">
    <property type="component" value="Unassembled WGS sequence"/>
</dbReference>
<evidence type="ECO:0000256" key="2">
    <source>
        <dbReference type="SAM" id="MobiDB-lite"/>
    </source>
</evidence>